<keyword evidence="2" id="KW-1185">Reference proteome</keyword>
<dbReference type="Proteomes" id="UP001371456">
    <property type="component" value="Unassembled WGS sequence"/>
</dbReference>
<name>A0AAN8U1W6_SOLBU</name>
<accession>A0AAN8U1W6</accession>
<comment type="caution">
    <text evidence="1">The sequence shown here is derived from an EMBL/GenBank/DDBJ whole genome shotgun (WGS) entry which is preliminary data.</text>
</comment>
<sequence>MKREHEISSNFH</sequence>
<proteinExistence type="predicted"/>
<protein>
    <submittedName>
        <fullName evidence="1">Uncharacterized protein</fullName>
    </submittedName>
</protein>
<dbReference type="EMBL" id="JBANQN010000001">
    <property type="protein sequence ID" value="KAK6803047.1"/>
    <property type="molecule type" value="Genomic_DNA"/>
</dbReference>
<reference evidence="1 2" key="1">
    <citation type="submission" date="2024-02" db="EMBL/GenBank/DDBJ databases">
        <title>de novo genome assembly of Solanum bulbocastanum strain 11H21.</title>
        <authorList>
            <person name="Hosaka A.J."/>
        </authorList>
    </citation>
    <scope>NUCLEOTIDE SEQUENCE [LARGE SCALE GENOMIC DNA]</scope>
    <source>
        <tissue evidence="1">Young leaves</tissue>
    </source>
</reference>
<gene>
    <name evidence="1" type="ORF">RDI58_000831</name>
</gene>
<evidence type="ECO:0000313" key="2">
    <source>
        <dbReference type="Proteomes" id="UP001371456"/>
    </source>
</evidence>
<evidence type="ECO:0000313" key="1">
    <source>
        <dbReference type="EMBL" id="KAK6803047.1"/>
    </source>
</evidence>
<organism evidence="1 2">
    <name type="scientific">Solanum bulbocastanum</name>
    <name type="common">Wild potato</name>
    <dbReference type="NCBI Taxonomy" id="147425"/>
    <lineage>
        <taxon>Eukaryota</taxon>
        <taxon>Viridiplantae</taxon>
        <taxon>Streptophyta</taxon>
        <taxon>Embryophyta</taxon>
        <taxon>Tracheophyta</taxon>
        <taxon>Spermatophyta</taxon>
        <taxon>Magnoliopsida</taxon>
        <taxon>eudicotyledons</taxon>
        <taxon>Gunneridae</taxon>
        <taxon>Pentapetalae</taxon>
        <taxon>asterids</taxon>
        <taxon>lamiids</taxon>
        <taxon>Solanales</taxon>
        <taxon>Solanaceae</taxon>
        <taxon>Solanoideae</taxon>
        <taxon>Solaneae</taxon>
        <taxon>Solanum</taxon>
    </lineage>
</organism>